<reference evidence="1" key="2">
    <citation type="submission" date="2021-04" db="EMBL/GenBank/DDBJ databases">
        <authorList>
            <person name="Gilroy R."/>
        </authorList>
    </citation>
    <scope>NUCLEOTIDE SEQUENCE</scope>
    <source>
        <strain evidence="1">378</strain>
    </source>
</reference>
<protein>
    <submittedName>
        <fullName evidence="1">Glycosyl hydrolase 115 family protein</fullName>
    </submittedName>
</protein>
<sequence length="593" mass="65431">MGTFALQEKYGHEMPPQVFIPYKEVLTLYRKGLAVPDDVTLMWTDDNYGYMQHLPTPQERERSGGNGLYYHASYWGRPHDYLWLGSQSPYLMACELTRAYYSGIHKVWVLNVGDIKSLEYQLSLFADLAWDINCLSLLQPALAVKQPEFATLAEKDVYDTALRNALTASADSASALSAASAASAALTAPASAATTVTTAATTATAGTLAPAAAATTVAHTYELPHLLATATWGVKDHLQSFYQEFLPADMAKQAADLVNEFYRLSFRRKPEFMGNTREEEEDAAWRQIKDLPFSAELTAKLIAKHQAQLTAADDFFSQVPAALQDCVYEFIVYPVKAGALLSLKMLTAMEDRHNGGDFSRSDAAFDEINALTRRYNSGFHNNGKFNKMMDAQPRLLPVFDPLRDRRHAKTPLPAALQLAAQVNGSDFTGTWALPGLGYKQQAAFIPQQGLAQGRLPLNLRLKRSDVSLTEQAWEVQVHFLPTFSGQGESLRVKVSLLDTKGQASCARTFDLQTHGRSERWKENVLNNRTSCVLAVPLAMVVKLLRHGEPLQLTIAPLDDGVILDEVYLTLGAKASSQQSTLRAPEKQCTESSA</sequence>
<dbReference type="PANTHER" id="PTHR37842:SF2">
    <property type="entry name" value="GYLCOSYL HYDROLASE 115 C-TERMINAL DOMAIN-CONTAINING PROTEIN"/>
    <property type="match status" value="1"/>
</dbReference>
<dbReference type="InterPro" id="IPR031924">
    <property type="entry name" value="GH115"/>
</dbReference>
<dbReference type="Gene3D" id="2.60.120.1620">
    <property type="match status" value="1"/>
</dbReference>
<dbReference type="GO" id="GO:0016787">
    <property type="term" value="F:hydrolase activity"/>
    <property type="evidence" value="ECO:0007669"/>
    <property type="project" value="UniProtKB-KW"/>
</dbReference>
<reference evidence="1" key="1">
    <citation type="journal article" date="2021" name="PeerJ">
        <title>Extensive microbial diversity within the chicken gut microbiome revealed by metagenomics and culture.</title>
        <authorList>
            <person name="Gilroy R."/>
            <person name="Ravi A."/>
            <person name="Getino M."/>
            <person name="Pursley I."/>
            <person name="Horton D.L."/>
            <person name="Alikhan N.F."/>
            <person name="Baker D."/>
            <person name="Gharbi K."/>
            <person name="Hall N."/>
            <person name="Watson M."/>
            <person name="Adriaenssens E.M."/>
            <person name="Foster-Nyarko E."/>
            <person name="Jarju S."/>
            <person name="Secka A."/>
            <person name="Antonio M."/>
            <person name="Oren A."/>
            <person name="Chaudhuri R.R."/>
            <person name="La Ragione R."/>
            <person name="Hildebrand F."/>
            <person name="Pallen M.J."/>
        </authorList>
    </citation>
    <scope>NUCLEOTIDE SEQUENCE</scope>
    <source>
        <strain evidence="1">378</strain>
    </source>
</reference>
<dbReference type="AlphaFoldDB" id="A0A948TFL7"/>
<name>A0A948TFL7_9GAMM</name>
<dbReference type="Proteomes" id="UP000733611">
    <property type="component" value="Unassembled WGS sequence"/>
</dbReference>
<proteinExistence type="predicted"/>
<dbReference type="Gene3D" id="1.20.58.2150">
    <property type="match status" value="1"/>
</dbReference>
<comment type="caution">
    <text evidence="1">The sequence shown here is derived from an EMBL/GenBank/DDBJ whole genome shotgun (WGS) entry which is preliminary data.</text>
</comment>
<dbReference type="EMBL" id="JAHLFE010000076">
    <property type="protein sequence ID" value="MBU3844024.1"/>
    <property type="molecule type" value="Genomic_DNA"/>
</dbReference>
<gene>
    <name evidence="1" type="ORF">H9847_04020</name>
</gene>
<dbReference type="InterPro" id="IPR042301">
    <property type="entry name" value="GH115_sf"/>
</dbReference>
<keyword evidence="1" id="KW-0378">Hydrolase</keyword>
<evidence type="ECO:0000313" key="2">
    <source>
        <dbReference type="Proteomes" id="UP000733611"/>
    </source>
</evidence>
<accession>A0A948TFL7</accession>
<dbReference type="Pfam" id="PF15979">
    <property type="entry name" value="Glyco_hydro_115"/>
    <property type="match status" value="1"/>
</dbReference>
<dbReference type="Gene3D" id="3.20.20.520">
    <property type="entry name" value="Glycosyl hydrolase family 115"/>
    <property type="match status" value="1"/>
</dbReference>
<evidence type="ECO:0000313" key="1">
    <source>
        <dbReference type="EMBL" id="MBU3844024.1"/>
    </source>
</evidence>
<dbReference type="PANTHER" id="PTHR37842">
    <property type="match status" value="1"/>
</dbReference>
<organism evidence="1 2">
    <name type="scientific">Candidatus Anaerobiospirillum pullicola</name>
    <dbReference type="NCBI Taxonomy" id="2838451"/>
    <lineage>
        <taxon>Bacteria</taxon>
        <taxon>Pseudomonadati</taxon>
        <taxon>Pseudomonadota</taxon>
        <taxon>Gammaproteobacteria</taxon>
        <taxon>Aeromonadales</taxon>
        <taxon>Succinivibrionaceae</taxon>
        <taxon>Anaerobiospirillum</taxon>
    </lineage>
</organism>